<organism evidence="1">
    <name type="scientific">Anopheles darlingi</name>
    <name type="common">Mosquito</name>
    <dbReference type="NCBI Taxonomy" id="43151"/>
    <lineage>
        <taxon>Eukaryota</taxon>
        <taxon>Metazoa</taxon>
        <taxon>Ecdysozoa</taxon>
        <taxon>Arthropoda</taxon>
        <taxon>Hexapoda</taxon>
        <taxon>Insecta</taxon>
        <taxon>Pterygota</taxon>
        <taxon>Neoptera</taxon>
        <taxon>Endopterygota</taxon>
        <taxon>Diptera</taxon>
        <taxon>Nematocera</taxon>
        <taxon>Culicoidea</taxon>
        <taxon>Culicidae</taxon>
        <taxon>Anophelinae</taxon>
        <taxon>Anopheles</taxon>
    </lineage>
</organism>
<dbReference type="AlphaFoldDB" id="A0A2M4DF64"/>
<proteinExistence type="predicted"/>
<evidence type="ECO:0000313" key="1">
    <source>
        <dbReference type="EMBL" id="MBW76173.1"/>
    </source>
</evidence>
<protein>
    <submittedName>
        <fullName evidence="1">Putative secreted protein</fullName>
    </submittedName>
</protein>
<reference evidence="1" key="1">
    <citation type="submission" date="2018-01" db="EMBL/GenBank/DDBJ databases">
        <title>An insight into the sialome of Amazonian anophelines.</title>
        <authorList>
            <person name="Ribeiro J.M."/>
            <person name="Scarpassa V."/>
            <person name="Calvo E."/>
        </authorList>
    </citation>
    <scope>NUCLEOTIDE SEQUENCE</scope>
</reference>
<accession>A0A2M4DF64</accession>
<sequence>MLMMMMMIAVMKLMRVCLDSVYSVFLFLLRLKIPKRNGEAQLIAGRDDPSSSIHLIMTQTLVDTGLW</sequence>
<dbReference type="EMBL" id="GGFL01011995">
    <property type="protein sequence ID" value="MBW76173.1"/>
    <property type="molecule type" value="Transcribed_RNA"/>
</dbReference>
<name>A0A2M4DF64_ANODA</name>